<dbReference type="GO" id="GO:0005886">
    <property type="term" value="C:plasma membrane"/>
    <property type="evidence" value="ECO:0007669"/>
    <property type="project" value="UniProtKB-SubCell"/>
</dbReference>
<dbReference type="GO" id="GO:0005243">
    <property type="term" value="F:gap junction channel activity"/>
    <property type="evidence" value="ECO:0007669"/>
    <property type="project" value="TreeGrafter"/>
</dbReference>
<evidence type="ECO:0000256" key="8">
    <source>
        <dbReference type="ARBA" id="ARBA00023303"/>
    </source>
</evidence>
<dbReference type="Pfam" id="PF00876">
    <property type="entry name" value="Innexin"/>
    <property type="match status" value="1"/>
</dbReference>
<protein>
    <recommendedName>
        <fullName evidence="9">Innexin</fullName>
    </recommendedName>
</protein>
<keyword evidence="11" id="KW-1185">Reference proteome</keyword>
<dbReference type="OrthoDB" id="5867527at2759"/>
<dbReference type="Proteomes" id="UP000594262">
    <property type="component" value="Unplaced"/>
</dbReference>
<evidence type="ECO:0000313" key="10">
    <source>
        <dbReference type="EnsemblMetazoa" id="CLYHEMP011523.1"/>
    </source>
</evidence>
<evidence type="ECO:0000256" key="1">
    <source>
        <dbReference type="ARBA" id="ARBA00004651"/>
    </source>
</evidence>
<reference evidence="10" key="1">
    <citation type="submission" date="2021-01" db="UniProtKB">
        <authorList>
            <consortium name="EnsemblMetazoa"/>
        </authorList>
    </citation>
    <scope>IDENTIFICATION</scope>
</reference>
<evidence type="ECO:0000313" key="11">
    <source>
        <dbReference type="Proteomes" id="UP000594262"/>
    </source>
</evidence>
<dbReference type="GO" id="GO:0005921">
    <property type="term" value="C:gap junction"/>
    <property type="evidence" value="ECO:0007669"/>
    <property type="project" value="UniProtKB-UniRule"/>
</dbReference>
<evidence type="ECO:0000256" key="4">
    <source>
        <dbReference type="ARBA" id="ARBA00022692"/>
    </source>
</evidence>
<feature type="transmembrane region" description="Helical" evidence="9">
    <location>
        <begin position="136"/>
        <end position="155"/>
    </location>
</feature>
<comment type="similarity">
    <text evidence="9">Belongs to the pannexin family.</text>
</comment>
<evidence type="ECO:0000256" key="2">
    <source>
        <dbReference type="ARBA" id="ARBA00022448"/>
    </source>
</evidence>
<organism evidence="10 11">
    <name type="scientific">Clytia hemisphaerica</name>
    <dbReference type="NCBI Taxonomy" id="252671"/>
    <lineage>
        <taxon>Eukaryota</taxon>
        <taxon>Metazoa</taxon>
        <taxon>Cnidaria</taxon>
        <taxon>Hydrozoa</taxon>
        <taxon>Hydroidolina</taxon>
        <taxon>Leptothecata</taxon>
        <taxon>Obeliida</taxon>
        <taxon>Clytiidae</taxon>
        <taxon>Clytia</taxon>
    </lineage>
</organism>
<proteinExistence type="inferred from homology"/>
<dbReference type="PANTHER" id="PTHR11893">
    <property type="entry name" value="INNEXIN"/>
    <property type="match status" value="1"/>
</dbReference>
<keyword evidence="6 9" id="KW-0406">Ion transport</keyword>
<name>A0A7M5V532_9CNID</name>
<dbReference type="GO" id="GO:0034220">
    <property type="term" value="P:monoatomic ion transmembrane transport"/>
    <property type="evidence" value="ECO:0007669"/>
    <property type="project" value="UniProtKB-KW"/>
</dbReference>
<keyword evidence="8 9" id="KW-0407">Ion channel</keyword>
<gene>
    <name evidence="9" type="primary">inx</name>
</gene>
<feature type="transmembrane region" description="Helical" evidence="9">
    <location>
        <begin position="197"/>
        <end position="217"/>
    </location>
</feature>
<evidence type="ECO:0000256" key="5">
    <source>
        <dbReference type="ARBA" id="ARBA00022989"/>
    </source>
</evidence>
<keyword evidence="3" id="KW-1003">Cell membrane</keyword>
<keyword evidence="7 9" id="KW-0472">Membrane</keyword>
<feature type="transmembrane region" description="Helical" evidence="9">
    <location>
        <begin position="30"/>
        <end position="49"/>
    </location>
</feature>
<dbReference type="AlphaFoldDB" id="A0A7M5V532"/>
<keyword evidence="5 9" id="KW-1133">Transmembrane helix</keyword>
<feature type="transmembrane region" description="Helical" evidence="9">
    <location>
        <begin position="299"/>
        <end position="324"/>
    </location>
</feature>
<sequence>MHALTESVWEVIAWRTTTPYDAVTDRYSRVFMPKLFIVSSLVMGFSYFNDKLNCMVNSRLGGLKEFVQETCWIQGFYIYHEMHTKLNESAYYGIPEYSGYDGITGKGQLCSMINRAGGANKICTPMTKRYFLHYQWLPFYVCSLAIFYFFPYMMFKAGNSDIISLVDIVKNGSLRDVDKITNNYFNYKISSRSKMKMLIWFNFFVKVLYIVINICGFKLTDYTMDGRFIDYGLDWLKWNDVPNHIAHDIVKTGVPKPGDYFLPSVGMCEVHEALNDKRGIYIDKHKVVCEISQNIRYQYIFIILWFFFAVGVCISALGLLHFLYLTAKSFFWVYSPKIFETQLSNKVHAQLTLREMEYLEKIQRLDITMYGEILRELTRYKPGIQAIKKFDDSKTSDMITLLPLAPVSENRILAGV</sequence>
<comment type="function">
    <text evidence="9">Structural component of the gap junctions.</text>
</comment>
<evidence type="ECO:0000256" key="6">
    <source>
        <dbReference type="ARBA" id="ARBA00023065"/>
    </source>
</evidence>
<dbReference type="PANTHER" id="PTHR11893:SF36">
    <property type="entry name" value="INNEXIN-5"/>
    <property type="match status" value="1"/>
</dbReference>
<comment type="subcellular location">
    <subcellularLocation>
        <location evidence="1 9">Cell membrane</location>
        <topology evidence="1 9">Multi-pass membrane protein</topology>
    </subcellularLocation>
</comment>
<accession>A0A7M5V532</accession>
<dbReference type="InterPro" id="IPR000990">
    <property type="entry name" value="Innexin"/>
</dbReference>
<evidence type="ECO:0000256" key="7">
    <source>
        <dbReference type="ARBA" id="ARBA00023136"/>
    </source>
</evidence>
<keyword evidence="2 9" id="KW-0813">Transport</keyword>
<evidence type="ECO:0000256" key="3">
    <source>
        <dbReference type="ARBA" id="ARBA00022475"/>
    </source>
</evidence>
<dbReference type="PROSITE" id="PS51013">
    <property type="entry name" value="PANNEXIN"/>
    <property type="match status" value="1"/>
</dbReference>
<evidence type="ECO:0000256" key="9">
    <source>
        <dbReference type="RuleBase" id="RU010713"/>
    </source>
</evidence>
<dbReference type="EnsemblMetazoa" id="CLYHEMT011523.1">
    <property type="protein sequence ID" value="CLYHEMP011523.1"/>
    <property type="gene ID" value="CLYHEMG011523"/>
</dbReference>
<keyword evidence="4 9" id="KW-0812">Transmembrane</keyword>